<evidence type="ECO:0000313" key="1">
    <source>
        <dbReference type="EMBL" id="GFS15368.1"/>
    </source>
</evidence>
<evidence type="ECO:0000313" key="2">
    <source>
        <dbReference type="Proteomes" id="UP000762676"/>
    </source>
</evidence>
<dbReference type="GO" id="GO:0032259">
    <property type="term" value="P:methylation"/>
    <property type="evidence" value="ECO:0007669"/>
    <property type="project" value="UniProtKB-KW"/>
</dbReference>
<keyword evidence="2" id="KW-1185">Reference proteome</keyword>
<dbReference type="GO" id="GO:0008168">
    <property type="term" value="F:methyltransferase activity"/>
    <property type="evidence" value="ECO:0007669"/>
    <property type="project" value="UniProtKB-KW"/>
</dbReference>
<dbReference type="InterPro" id="IPR029063">
    <property type="entry name" value="SAM-dependent_MTases_sf"/>
</dbReference>
<gene>
    <name evidence="1" type="ORF">ElyMa_004930900</name>
</gene>
<dbReference type="AlphaFoldDB" id="A0AAV4J125"/>
<name>A0AAV4J125_9GAST</name>
<comment type="caution">
    <text evidence="1">The sequence shown here is derived from an EMBL/GenBank/DDBJ whole genome shotgun (WGS) entry which is preliminary data.</text>
</comment>
<organism evidence="1 2">
    <name type="scientific">Elysia marginata</name>
    <dbReference type="NCBI Taxonomy" id="1093978"/>
    <lineage>
        <taxon>Eukaryota</taxon>
        <taxon>Metazoa</taxon>
        <taxon>Spiralia</taxon>
        <taxon>Lophotrochozoa</taxon>
        <taxon>Mollusca</taxon>
        <taxon>Gastropoda</taxon>
        <taxon>Heterobranchia</taxon>
        <taxon>Euthyneura</taxon>
        <taxon>Panpulmonata</taxon>
        <taxon>Sacoglossa</taxon>
        <taxon>Placobranchoidea</taxon>
        <taxon>Plakobranchidae</taxon>
        <taxon>Elysia</taxon>
    </lineage>
</organism>
<proteinExistence type="predicted"/>
<dbReference type="PIRSF" id="PIRSF011491">
    <property type="entry name" value="Mtase_YbcY_prd"/>
    <property type="match status" value="1"/>
</dbReference>
<dbReference type="EMBL" id="BMAT01009872">
    <property type="protein sequence ID" value="GFS15368.1"/>
    <property type="molecule type" value="Genomic_DNA"/>
</dbReference>
<sequence>MMHATKQEIEAGQAVYTRRMLLIYDIRVLMLSNRFIWKCPSSRLLAHYNMHVSANHLDVGVGSGYFLDRCRFPAVSPRLALMDMNPNSLAFTAKRIGRYSPEVYQQNILERISCDIVPFDSIALNYLLHCLPGTLAEKGVVFDYLQPVMKPGATVFGSTILNDKGVPGWSAAKLMGHYNRHGIFSNLADTLDGLQRALESRFQCVDIKTQGCVALFSATL</sequence>
<dbReference type="InterPro" id="IPR016584">
    <property type="entry name" value="MeTrfase_VrtF"/>
</dbReference>
<keyword evidence="1" id="KW-0808">Transferase</keyword>
<keyword evidence="1" id="KW-0489">Methyltransferase</keyword>
<protein>
    <submittedName>
        <fullName evidence="1">Methyltransferase type 12</fullName>
    </submittedName>
</protein>
<dbReference type="Gene3D" id="3.40.50.150">
    <property type="entry name" value="Vaccinia Virus protein VP39"/>
    <property type="match status" value="1"/>
</dbReference>
<accession>A0AAV4J125</accession>
<dbReference type="SUPFAM" id="SSF53335">
    <property type="entry name" value="S-adenosyl-L-methionine-dependent methyltransferases"/>
    <property type="match status" value="1"/>
</dbReference>
<dbReference type="Proteomes" id="UP000762676">
    <property type="component" value="Unassembled WGS sequence"/>
</dbReference>
<reference evidence="1 2" key="1">
    <citation type="journal article" date="2021" name="Elife">
        <title>Chloroplast acquisition without the gene transfer in kleptoplastic sea slugs, Plakobranchus ocellatus.</title>
        <authorList>
            <person name="Maeda T."/>
            <person name="Takahashi S."/>
            <person name="Yoshida T."/>
            <person name="Shimamura S."/>
            <person name="Takaki Y."/>
            <person name="Nagai Y."/>
            <person name="Toyoda A."/>
            <person name="Suzuki Y."/>
            <person name="Arimoto A."/>
            <person name="Ishii H."/>
            <person name="Satoh N."/>
            <person name="Nishiyama T."/>
            <person name="Hasebe M."/>
            <person name="Maruyama T."/>
            <person name="Minagawa J."/>
            <person name="Obokata J."/>
            <person name="Shigenobu S."/>
        </authorList>
    </citation>
    <scope>NUCLEOTIDE SEQUENCE [LARGE SCALE GENOMIC DNA]</scope>
</reference>